<accession>A0ABT4YR54</accession>
<protein>
    <submittedName>
        <fullName evidence="9">DEAD/DEAH box helicase</fullName>
    </submittedName>
</protein>
<dbReference type="PROSITE" id="PS51194">
    <property type="entry name" value="HELICASE_CTER"/>
    <property type="match status" value="1"/>
</dbReference>
<dbReference type="InterPro" id="IPR050079">
    <property type="entry name" value="DEAD_box_RNA_helicase"/>
</dbReference>
<dbReference type="InterPro" id="IPR001650">
    <property type="entry name" value="Helicase_C-like"/>
</dbReference>
<keyword evidence="3 9" id="KW-0347">Helicase</keyword>
<dbReference type="PANTHER" id="PTHR47959">
    <property type="entry name" value="ATP-DEPENDENT RNA HELICASE RHLE-RELATED"/>
    <property type="match status" value="1"/>
</dbReference>
<evidence type="ECO:0000256" key="1">
    <source>
        <dbReference type="ARBA" id="ARBA00022741"/>
    </source>
</evidence>
<dbReference type="Gene3D" id="3.40.50.300">
    <property type="entry name" value="P-loop containing nucleotide triphosphate hydrolases"/>
    <property type="match status" value="2"/>
</dbReference>
<dbReference type="InterPro" id="IPR011545">
    <property type="entry name" value="DEAD/DEAH_box_helicase_dom"/>
</dbReference>
<keyword evidence="1" id="KW-0547">Nucleotide-binding</keyword>
<feature type="domain" description="Helicase ATP-binding" evidence="7">
    <location>
        <begin position="31"/>
        <end position="201"/>
    </location>
</feature>
<keyword evidence="2" id="KW-0378">Hydrolase</keyword>
<dbReference type="PROSITE" id="PS51192">
    <property type="entry name" value="HELICASE_ATP_BIND_1"/>
    <property type="match status" value="1"/>
</dbReference>
<dbReference type="CDD" id="cd00268">
    <property type="entry name" value="DEADc"/>
    <property type="match status" value="1"/>
</dbReference>
<evidence type="ECO:0000256" key="5">
    <source>
        <dbReference type="ARBA" id="ARBA00038437"/>
    </source>
</evidence>
<evidence type="ECO:0000256" key="4">
    <source>
        <dbReference type="ARBA" id="ARBA00022840"/>
    </source>
</evidence>
<organism evidence="9 10">
    <name type="scientific">Vibrio algarum</name>
    <dbReference type="NCBI Taxonomy" id="3020714"/>
    <lineage>
        <taxon>Bacteria</taxon>
        <taxon>Pseudomonadati</taxon>
        <taxon>Pseudomonadota</taxon>
        <taxon>Gammaproteobacteria</taxon>
        <taxon>Vibrionales</taxon>
        <taxon>Vibrionaceae</taxon>
        <taxon>Vibrio</taxon>
    </lineage>
</organism>
<evidence type="ECO:0000313" key="10">
    <source>
        <dbReference type="Proteomes" id="UP001210678"/>
    </source>
</evidence>
<dbReference type="EMBL" id="JAQLOI010000001">
    <property type="protein sequence ID" value="MDB1124036.1"/>
    <property type="molecule type" value="Genomic_DNA"/>
</dbReference>
<proteinExistence type="inferred from homology"/>
<dbReference type="InterPro" id="IPR044742">
    <property type="entry name" value="DEAD/DEAH_RhlB"/>
</dbReference>
<dbReference type="SMART" id="SM00487">
    <property type="entry name" value="DEXDc"/>
    <property type="match status" value="1"/>
</dbReference>
<evidence type="ECO:0000259" key="7">
    <source>
        <dbReference type="PROSITE" id="PS51192"/>
    </source>
</evidence>
<sequence>MPFSKLPLSSDVLSALPEDITSPKEIQTLAIPVIMSNKDLLALAQTGSGKTLAYGLALIERAKANRLATQAVILAPTRELAAQINTAISSISHQVDINTICLSGGIEKKTQIDELANKPEIVVATPGRLLELIREGSIELSDIHTVILDEVDRLLDMGFWGDIQTILERLPAQRQTAMFSATLHKDLENKVNKLLNQPTRVQAHASNSIVEQIEESLYLVNKGSKTNVLIRQIKQNDWQQVLVFIGAKDNADSLTKKLNKANISTAALHGNKSQIEREETLTQFKQKKVKVLIATDLLARGIHIDHLPIVINFELPPSPEVYVHRIGRTARAGKQGSAISLVCHAESDYLNAIRQFTRRELPLSQLEDFPVTDQPSTGESKRAPRDKKANRRTINKKSVKQFQGKKKP</sequence>
<evidence type="ECO:0000256" key="3">
    <source>
        <dbReference type="ARBA" id="ARBA00022806"/>
    </source>
</evidence>
<comment type="caution">
    <text evidence="9">The sequence shown here is derived from an EMBL/GenBank/DDBJ whole genome shotgun (WGS) entry which is preliminary data.</text>
</comment>
<dbReference type="Pfam" id="PF00270">
    <property type="entry name" value="DEAD"/>
    <property type="match status" value="1"/>
</dbReference>
<dbReference type="SMART" id="SM00490">
    <property type="entry name" value="HELICc"/>
    <property type="match status" value="1"/>
</dbReference>
<dbReference type="Proteomes" id="UP001210678">
    <property type="component" value="Unassembled WGS sequence"/>
</dbReference>
<dbReference type="SUPFAM" id="SSF52540">
    <property type="entry name" value="P-loop containing nucleoside triphosphate hydrolases"/>
    <property type="match status" value="1"/>
</dbReference>
<evidence type="ECO:0000259" key="8">
    <source>
        <dbReference type="PROSITE" id="PS51194"/>
    </source>
</evidence>
<dbReference type="GO" id="GO:0004386">
    <property type="term" value="F:helicase activity"/>
    <property type="evidence" value="ECO:0007669"/>
    <property type="project" value="UniProtKB-KW"/>
</dbReference>
<feature type="compositionally biased region" description="Basic residues" evidence="6">
    <location>
        <begin position="388"/>
        <end position="408"/>
    </location>
</feature>
<reference evidence="9 10" key="1">
    <citation type="submission" date="2023-01" db="EMBL/GenBank/DDBJ databases">
        <title>Vibrio sp. KJ40-1 sp.nov, isolated from marine algae.</title>
        <authorList>
            <person name="Butt M."/>
            <person name="Kim J.M.J."/>
            <person name="Jeon C.O.C."/>
        </authorList>
    </citation>
    <scope>NUCLEOTIDE SEQUENCE [LARGE SCALE GENOMIC DNA]</scope>
    <source>
        <strain evidence="9 10">KJ40-1</strain>
    </source>
</reference>
<dbReference type="InterPro" id="IPR027417">
    <property type="entry name" value="P-loop_NTPase"/>
</dbReference>
<evidence type="ECO:0000313" key="9">
    <source>
        <dbReference type="EMBL" id="MDB1124036.1"/>
    </source>
</evidence>
<dbReference type="Pfam" id="PF00271">
    <property type="entry name" value="Helicase_C"/>
    <property type="match status" value="1"/>
</dbReference>
<comment type="similarity">
    <text evidence="5">Belongs to the DEAD box helicase family.</text>
</comment>
<evidence type="ECO:0000256" key="2">
    <source>
        <dbReference type="ARBA" id="ARBA00022801"/>
    </source>
</evidence>
<keyword evidence="10" id="KW-1185">Reference proteome</keyword>
<name>A0ABT4YR54_9VIBR</name>
<dbReference type="RefSeq" id="WP_272135933.1">
    <property type="nucleotide sequence ID" value="NZ_JAQLOI010000001.1"/>
</dbReference>
<evidence type="ECO:0000256" key="6">
    <source>
        <dbReference type="SAM" id="MobiDB-lite"/>
    </source>
</evidence>
<dbReference type="PANTHER" id="PTHR47959:SF2">
    <property type="entry name" value="ATP-DEPENDENT RNA HELICASE DEAD BOX FAMILY"/>
    <property type="match status" value="1"/>
</dbReference>
<gene>
    <name evidence="9" type="ORF">PGX00_10415</name>
</gene>
<dbReference type="CDD" id="cd18787">
    <property type="entry name" value="SF2_C_DEAD"/>
    <property type="match status" value="1"/>
</dbReference>
<dbReference type="InterPro" id="IPR014001">
    <property type="entry name" value="Helicase_ATP-bd"/>
</dbReference>
<feature type="region of interest" description="Disordered" evidence="6">
    <location>
        <begin position="367"/>
        <end position="408"/>
    </location>
</feature>
<keyword evidence="4" id="KW-0067">ATP-binding</keyword>
<feature type="domain" description="Helicase C-terminal" evidence="8">
    <location>
        <begin position="212"/>
        <end position="377"/>
    </location>
</feature>